<dbReference type="AlphaFoldDB" id="A0A5U7BYW3"/>
<reference evidence="2" key="1">
    <citation type="submission" date="2018-07" db="EMBL/GenBank/DDBJ databases">
        <authorList>
            <consortium name="GenomeTrakr network: Whole genome sequencing for foodborne pathogen traceback"/>
        </authorList>
    </citation>
    <scope>NUCLEOTIDE SEQUENCE</scope>
    <source>
        <strain evidence="2">CFSAN048110</strain>
    </source>
</reference>
<proteinExistence type="predicted"/>
<dbReference type="EMBL" id="AAGROW010000013">
    <property type="protein sequence ID" value="EBR2325686.1"/>
    <property type="molecule type" value="Genomic_DNA"/>
</dbReference>
<evidence type="ECO:0000313" key="2">
    <source>
        <dbReference type="EMBL" id="EBR2326585.1"/>
    </source>
</evidence>
<gene>
    <name evidence="1" type="ORF">A7E02_16370</name>
    <name evidence="2" type="ORF">A7E02_21125</name>
</gene>
<accession>A0A5U7BYW3</accession>
<organism evidence="2">
    <name type="scientific">Salmonella enterica</name>
    <name type="common">Salmonella choleraesuis</name>
    <dbReference type="NCBI Taxonomy" id="28901"/>
    <lineage>
        <taxon>Bacteria</taxon>
        <taxon>Pseudomonadati</taxon>
        <taxon>Pseudomonadota</taxon>
        <taxon>Gammaproteobacteria</taxon>
        <taxon>Enterobacterales</taxon>
        <taxon>Enterobacteriaceae</taxon>
        <taxon>Salmonella</taxon>
    </lineage>
</organism>
<protein>
    <submittedName>
        <fullName evidence="2">Glyco3, capsid size determination Sid domain protein</fullName>
    </submittedName>
</protein>
<sequence length="70" mass="7748">MQQVKSSLEQKIKQMQISLTGEPVLRLTGLSAATLPHMDYEVAGTPAQRKVWQDKIDQQGAELKARGLLS</sequence>
<dbReference type="EMBL" id="AAGROW010000022">
    <property type="protein sequence ID" value="EBR2326585.1"/>
    <property type="molecule type" value="Genomic_DNA"/>
</dbReference>
<name>A0A5U7BYW3_SALER</name>
<comment type="caution">
    <text evidence="2">The sequence shown here is derived from an EMBL/GenBank/DDBJ whole genome shotgun (WGS) entry which is preliminary data.</text>
</comment>
<evidence type="ECO:0000313" key="1">
    <source>
        <dbReference type="EMBL" id="EBR2325686.1"/>
    </source>
</evidence>